<evidence type="ECO:0008006" key="4">
    <source>
        <dbReference type="Google" id="ProtNLM"/>
    </source>
</evidence>
<reference evidence="2 3" key="1">
    <citation type="submission" date="2019-10" db="EMBL/GenBank/DDBJ databases">
        <title>Actinomadura rubteroloni sp. nov. and Actinomadura macrotermitis sp. nov., isolated from the gut of fungus growing-termite Macrotermes natalensis.</title>
        <authorList>
            <person name="Benndorf R."/>
            <person name="Martin K."/>
            <person name="Kuefner M."/>
            <person name="De Beer W."/>
            <person name="Kaster A.-K."/>
            <person name="Vollmers J."/>
            <person name="Poulsen M."/>
            <person name="Beemelmanns C."/>
        </authorList>
    </citation>
    <scope>NUCLEOTIDE SEQUENCE [LARGE SCALE GENOMIC DNA]</scope>
    <source>
        <strain evidence="2 3">RB68</strain>
    </source>
</reference>
<dbReference type="AlphaFoldDB" id="A0A7K0C712"/>
<keyword evidence="1" id="KW-0812">Transmembrane</keyword>
<dbReference type="RefSeq" id="WP_328595250.1">
    <property type="nucleotide sequence ID" value="NZ_WEGH01000006.1"/>
</dbReference>
<feature type="transmembrane region" description="Helical" evidence="1">
    <location>
        <begin position="102"/>
        <end position="123"/>
    </location>
</feature>
<protein>
    <recommendedName>
        <fullName evidence="4">TIGR02611 family protein</fullName>
    </recommendedName>
</protein>
<gene>
    <name evidence="2" type="ORF">ACRB68_73670</name>
</gene>
<feature type="transmembrane region" description="Helical" evidence="1">
    <location>
        <begin position="57"/>
        <end position="81"/>
    </location>
</feature>
<evidence type="ECO:0000313" key="3">
    <source>
        <dbReference type="Proteomes" id="UP000487268"/>
    </source>
</evidence>
<dbReference type="InterPro" id="IPR019099">
    <property type="entry name" value="Uncharacterised_PGPGW_TM"/>
</dbReference>
<accession>A0A7K0C712</accession>
<dbReference type="EMBL" id="WEGH01000006">
    <property type="protein sequence ID" value="MQY09251.1"/>
    <property type="molecule type" value="Genomic_DNA"/>
</dbReference>
<evidence type="ECO:0000256" key="1">
    <source>
        <dbReference type="SAM" id="Phobius"/>
    </source>
</evidence>
<keyword evidence="1" id="KW-1133">Transmembrane helix</keyword>
<evidence type="ECO:0000313" key="2">
    <source>
        <dbReference type="EMBL" id="MQY09251.1"/>
    </source>
</evidence>
<comment type="caution">
    <text evidence="2">The sequence shown here is derived from an EMBL/GenBank/DDBJ whole genome shotgun (WGS) entry which is preliminary data.</text>
</comment>
<dbReference type="Pfam" id="PF09656">
    <property type="entry name" value="PGPGW"/>
    <property type="match status" value="1"/>
</dbReference>
<organism evidence="2 3">
    <name type="scientific">Actinomadura macrotermitis</name>
    <dbReference type="NCBI Taxonomy" id="2585200"/>
    <lineage>
        <taxon>Bacteria</taxon>
        <taxon>Bacillati</taxon>
        <taxon>Actinomycetota</taxon>
        <taxon>Actinomycetes</taxon>
        <taxon>Streptosporangiales</taxon>
        <taxon>Thermomonosporaceae</taxon>
        <taxon>Actinomadura</taxon>
    </lineage>
</organism>
<dbReference type="Proteomes" id="UP000487268">
    <property type="component" value="Unassembled WGS sequence"/>
</dbReference>
<sequence>MAINHETQNPEGRLHRFRERIRRNPLLNTTWRIGVFTVGAAVLAGGLVMMVAPGPGILGIIVGLAILATEFAWAQTALHKAKQAAERAKEKALDPRAKRRNTVMAVITGLLVAAAVLAFLVVYDFHLPWNVQDWTPWN</sequence>
<proteinExistence type="predicted"/>
<feature type="transmembrane region" description="Helical" evidence="1">
    <location>
        <begin position="30"/>
        <end position="51"/>
    </location>
</feature>
<keyword evidence="3" id="KW-1185">Reference proteome</keyword>
<keyword evidence="1" id="KW-0472">Membrane</keyword>
<name>A0A7K0C712_9ACTN</name>